<accession>A0A3M7QHA7</accession>
<sequence length="87" mass="9972">MCNVQGATIGDLLVGHFRKLVLLVKYYISKPPIKGIITKKKYKKETNFSLKKDNLNDDIKILVENKNHYVKHSKITFASPDAIKLRS</sequence>
<organism evidence="1 2">
    <name type="scientific">Brachionus plicatilis</name>
    <name type="common">Marine rotifer</name>
    <name type="synonym">Brachionus muelleri</name>
    <dbReference type="NCBI Taxonomy" id="10195"/>
    <lineage>
        <taxon>Eukaryota</taxon>
        <taxon>Metazoa</taxon>
        <taxon>Spiralia</taxon>
        <taxon>Gnathifera</taxon>
        <taxon>Rotifera</taxon>
        <taxon>Eurotatoria</taxon>
        <taxon>Monogononta</taxon>
        <taxon>Pseudotrocha</taxon>
        <taxon>Ploima</taxon>
        <taxon>Brachionidae</taxon>
        <taxon>Brachionus</taxon>
    </lineage>
</organism>
<reference evidence="1 2" key="1">
    <citation type="journal article" date="2018" name="Sci. Rep.">
        <title>Genomic signatures of local adaptation to the degree of environmental predictability in rotifers.</title>
        <authorList>
            <person name="Franch-Gras L."/>
            <person name="Hahn C."/>
            <person name="Garcia-Roger E.M."/>
            <person name="Carmona M.J."/>
            <person name="Serra M."/>
            <person name="Gomez A."/>
        </authorList>
    </citation>
    <scope>NUCLEOTIDE SEQUENCE [LARGE SCALE GENOMIC DNA]</scope>
    <source>
        <strain evidence="1">HYR1</strain>
    </source>
</reference>
<protein>
    <submittedName>
        <fullName evidence="1">Uncharacterized protein</fullName>
    </submittedName>
</protein>
<evidence type="ECO:0000313" key="2">
    <source>
        <dbReference type="Proteomes" id="UP000276133"/>
    </source>
</evidence>
<keyword evidence="2" id="KW-1185">Reference proteome</keyword>
<evidence type="ECO:0000313" key="1">
    <source>
        <dbReference type="EMBL" id="RNA10524.1"/>
    </source>
</evidence>
<proteinExistence type="predicted"/>
<dbReference type="Proteomes" id="UP000276133">
    <property type="component" value="Unassembled WGS sequence"/>
</dbReference>
<gene>
    <name evidence="1" type="ORF">BpHYR1_022830</name>
</gene>
<comment type="caution">
    <text evidence="1">The sequence shown here is derived from an EMBL/GenBank/DDBJ whole genome shotgun (WGS) entry which is preliminary data.</text>
</comment>
<name>A0A3M7QHA7_BRAPC</name>
<dbReference type="AlphaFoldDB" id="A0A3M7QHA7"/>
<dbReference type="EMBL" id="REGN01006168">
    <property type="protein sequence ID" value="RNA10524.1"/>
    <property type="molecule type" value="Genomic_DNA"/>
</dbReference>